<protein>
    <submittedName>
        <fullName evidence="3">Uncharacterized protein</fullName>
    </submittedName>
</protein>
<dbReference type="Proteomes" id="UP000077202">
    <property type="component" value="Unassembled WGS sequence"/>
</dbReference>
<feature type="chain" id="PRO_5008051742" evidence="2">
    <location>
        <begin position="28"/>
        <end position="254"/>
    </location>
</feature>
<evidence type="ECO:0000256" key="2">
    <source>
        <dbReference type="SAM" id="SignalP"/>
    </source>
</evidence>
<accession>A0A176VEU6</accession>
<sequence length="254" mass="28919">MGSSLQLGWLRVHQLLHIVSFLLPCVPLVPHCKGWRLETPDRCTKNTTSITFVIERLEAPLVSSTGEVNSIYGSKRRLSVNRLQRDDELKVELHSHRGRNRCKYSDINQKKKKKKRTVGSGYNVEQESYVRSIRAGDVAESNYAEVVDPGIDGRGRGVEEEEESRRVMKRSTRCEGGERAERSQRKRIDEESALTPERKTGKTERKSGNPLCTGPETEIGTTYLQLRQNERRKVDVTFAAQTERMVVVCESSKT</sequence>
<evidence type="ECO:0000256" key="1">
    <source>
        <dbReference type="SAM" id="MobiDB-lite"/>
    </source>
</evidence>
<feature type="compositionally biased region" description="Basic and acidic residues" evidence="1">
    <location>
        <begin position="151"/>
        <end position="207"/>
    </location>
</feature>
<gene>
    <name evidence="3" type="ORF">AXG93_4273s1140</name>
</gene>
<keyword evidence="2" id="KW-0732">Signal</keyword>
<dbReference type="EMBL" id="LVLJ01003865">
    <property type="protein sequence ID" value="OAE19419.1"/>
    <property type="molecule type" value="Genomic_DNA"/>
</dbReference>
<dbReference type="AlphaFoldDB" id="A0A176VEU6"/>
<feature type="region of interest" description="Disordered" evidence="1">
    <location>
        <begin position="150"/>
        <end position="218"/>
    </location>
</feature>
<evidence type="ECO:0000313" key="4">
    <source>
        <dbReference type="Proteomes" id="UP000077202"/>
    </source>
</evidence>
<reference evidence="3" key="1">
    <citation type="submission" date="2016-03" db="EMBL/GenBank/DDBJ databases">
        <title>Mechanisms controlling the formation of the plant cell surface in tip-growing cells are functionally conserved among land plants.</title>
        <authorList>
            <person name="Honkanen S."/>
            <person name="Jones V.A."/>
            <person name="Morieri G."/>
            <person name="Champion C."/>
            <person name="Hetherington A.J."/>
            <person name="Kelly S."/>
            <person name="Saint-Marcoux D."/>
            <person name="Proust H."/>
            <person name="Prescott H."/>
            <person name="Dolan L."/>
        </authorList>
    </citation>
    <scope>NUCLEOTIDE SEQUENCE [LARGE SCALE GENOMIC DNA]</scope>
    <source>
        <tissue evidence="3">Whole gametophyte</tissue>
    </source>
</reference>
<name>A0A176VEU6_MARPO</name>
<evidence type="ECO:0000313" key="3">
    <source>
        <dbReference type="EMBL" id="OAE19419.1"/>
    </source>
</evidence>
<feature type="signal peptide" evidence="2">
    <location>
        <begin position="1"/>
        <end position="27"/>
    </location>
</feature>
<organism evidence="3 4">
    <name type="scientific">Marchantia polymorpha subsp. ruderalis</name>
    <dbReference type="NCBI Taxonomy" id="1480154"/>
    <lineage>
        <taxon>Eukaryota</taxon>
        <taxon>Viridiplantae</taxon>
        <taxon>Streptophyta</taxon>
        <taxon>Embryophyta</taxon>
        <taxon>Marchantiophyta</taxon>
        <taxon>Marchantiopsida</taxon>
        <taxon>Marchantiidae</taxon>
        <taxon>Marchantiales</taxon>
        <taxon>Marchantiaceae</taxon>
        <taxon>Marchantia</taxon>
    </lineage>
</organism>
<keyword evidence="4" id="KW-1185">Reference proteome</keyword>
<proteinExistence type="predicted"/>
<comment type="caution">
    <text evidence="3">The sequence shown here is derived from an EMBL/GenBank/DDBJ whole genome shotgun (WGS) entry which is preliminary data.</text>
</comment>